<feature type="domain" description="NADP-dependent oxidoreductase" evidence="2">
    <location>
        <begin position="7"/>
        <end position="255"/>
    </location>
</feature>
<dbReference type="PANTHER" id="PTHR43364">
    <property type="entry name" value="NADH-SPECIFIC METHYLGLYOXAL REDUCTASE-RELATED"/>
    <property type="match status" value="1"/>
</dbReference>
<accession>A0A9P7D2E9</accession>
<comment type="caution">
    <text evidence="3">The sequence shown here is derived from an EMBL/GenBank/DDBJ whole genome shotgun (WGS) entry which is preliminary data.</text>
</comment>
<sequence>MTTRIPLIYGTLAARIHDLSECQKSVDCFVGKWIRVIDTVRNYGDGTSEEYLSQLDIKGAAIDTKSVSRLCLQASLTALAPYKIRVFFLHVPDRSVSYDEMLRGVNELYEEGLFEEFGLSNFYSWEVSEIVTIAKSNGWIKPTVHQGLYNALERNVESELFPCLRKFGIRFHWYSPLARGLLAGTSIASPTPGSCWDIESSVMAAGLRESLAKHNISGGEAAFRWLQHHSMLEPHDAIIIGASNVSQLEQNIRNWSEIVSFLDGTWTNYKGRAPPYCR</sequence>
<evidence type="ECO:0000313" key="4">
    <source>
        <dbReference type="Proteomes" id="UP000714275"/>
    </source>
</evidence>
<dbReference type="AlphaFoldDB" id="A0A9P7D2E9"/>
<reference evidence="3" key="1">
    <citation type="journal article" date="2020" name="New Phytol.">
        <title>Comparative genomics reveals dynamic genome evolution in host specialist ectomycorrhizal fungi.</title>
        <authorList>
            <person name="Lofgren L.A."/>
            <person name="Nguyen N.H."/>
            <person name="Vilgalys R."/>
            <person name="Ruytinx J."/>
            <person name="Liao H.L."/>
            <person name="Branco S."/>
            <person name="Kuo A."/>
            <person name="LaButti K."/>
            <person name="Lipzen A."/>
            <person name="Andreopoulos W."/>
            <person name="Pangilinan J."/>
            <person name="Riley R."/>
            <person name="Hundley H."/>
            <person name="Na H."/>
            <person name="Barry K."/>
            <person name="Grigoriev I.V."/>
            <person name="Stajich J.E."/>
            <person name="Kennedy P.G."/>
        </authorList>
    </citation>
    <scope>NUCLEOTIDE SEQUENCE</scope>
    <source>
        <strain evidence="3">DOB743</strain>
    </source>
</reference>
<name>A0A9P7D2E9_9AGAM</name>
<dbReference type="GO" id="GO:0016491">
    <property type="term" value="F:oxidoreductase activity"/>
    <property type="evidence" value="ECO:0007669"/>
    <property type="project" value="UniProtKB-KW"/>
</dbReference>
<dbReference type="InterPro" id="IPR036812">
    <property type="entry name" value="NAD(P)_OxRdtase_dom_sf"/>
</dbReference>
<dbReference type="InterPro" id="IPR023210">
    <property type="entry name" value="NADP_OxRdtase_dom"/>
</dbReference>
<dbReference type="Proteomes" id="UP000714275">
    <property type="component" value="Unassembled WGS sequence"/>
</dbReference>
<gene>
    <name evidence="3" type="ORF">EV702DRAFT_1179826</name>
</gene>
<dbReference type="OrthoDB" id="2310150at2759"/>
<evidence type="ECO:0000256" key="1">
    <source>
        <dbReference type="ARBA" id="ARBA00023002"/>
    </source>
</evidence>
<dbReference type="Gene3D" id="3.20.20.100">
    <property type="entry name" value="NADP-dependent oxidoreductase domain"/>
    <property type="match status" value="1"/>
</dbReference>
<dbReference type="SUPFAM" id="SSF51430">
    <property type="entry name" value="NAD(P)-linked oxidoreductase"/>
    <property type="match status" value="1"/>
</dbReference>
<dbReference type="PANTHER" id="PTHR43364:SF4">
    <property type="entry name" value="NAD(P)-LINKED OXIDOREDUCTASE SUPERFAMILY PROTEIN"/>
    <property type="match status" value="1"/>
</dbReference>
<evidence type="ECO:0000313" key="3">
    <source>
        <dbReference type="EMBL" id="KAG1776628.1"/>
    </source>
</evidence>
<proteinExistence type="predicted"/>
<dbReference type="Pfam" id="PF00248">
    <property type="entry name" value="Aldo_ket_red"/>
    <property type="match status" value="1"/>
</dbReference>
<keyword evidence="4" id="KW-1185">Reference proteome</keyword>
<protein>
    <submittedName>
        <fullName evidence="3">NADP-dependent oxidoreductase domain-containing protein</fullName>
    </submittedName>
</protein>
<evidence type="ECO:0000259" key="2">
    <source>
        <dbReference type="Pfam" id="PF00248"/>
    </source>
</evidence>
<dbReference type="EMBL" id="JABBWD010000025">
    <property type="protein sequence ID" value="KAG1776628.1"/>
    <property type="molecule type" value="Genomic_DNA"/>
</dbReference>
<dbReference type="InterPro" id="IPR050523">
    <property type="entry name" value="AKR_Detox_Biosynth"/>
</dbReference>
<keyword evidence="1" id="KW-0560">Oxidoreductase</keyword>
<organism evidence="3 4">
    <name type="scientific">Suillus placidus</name>
    <dbReference type="NCBI Taxonomy" id="48579"/>
    <lineage>
        <taxon>Eukaryota</taxon>
        <taxon>Fungi</taxon>
        <taxon>Dikarya</taxon>
        <taxon>Basidiomycota</taxon>
        <taxon>Agaricomycotina</taxon>
        <taxon>Agaricomycetes</taxon>
        <taxon>Agaricomycetidae</taxon>
        <taxon>Boletales</taxon>
        <taxon>Suillineae</taxon>
        <taxon>Suillaceae</taxon>
        <taxon>Suillus</taxon>
    </lineage>
</organism>